<reference evidence="2" key="1">
    <citation type="submission" date="2003-08" db="EMBL/GenBank/DDBJ databases">
        <authorList>
            <person name="Birren B."/>
            <person name="Nusbaum C."/>
            <person name="Abebe A."/>
            <person name="Abouelleil A."/>
            <person name="Adekoya E."/>
            <person name="Ait-zahra M."/>
            <person name="Allen N."/>
            <person name="Allen T."/>
            <person name="An P."/>
            <person name="Anderson M."/>
            <person name="Anderson S."/>
            <person name="Arachchi H."/>
            <person name="Armbruster J."/>
            <person name="Bachantsang P."/>
            <person name="Baldwin J."/>
            <person name="Barry A."/>
            <person name="Bayul T."/>
            <person name="Blitshsteyn B."/>
            <person name="Bloom T."/>
            <person name="Blye J."/>
            <person name="Boguslavskiy L."/>
            <person name="Borowsky M."/>
            <person name="Boukhgalter B."/>
            <person name="Brunache A."/>
            <person name="Butler J."/>
            <person name="Calixte N."/>
            <person name="Calvo S."/>
            <person name="Camarata J."/>
            <person name="Campo K."/>
            <person name="Chang J."/>
            <person name="Cheshatsang Y."/>
            <person name="Citroen M."/>
            <person name="Collymore A."/>
            <person name="Considine T."/>
            <person name="Cook A."/>
            <person name="Cooke P."/>
            <person name="Corum B."/>
            <person name="Cuomo C."/>
            <person name="David R."/>
            <person name="Dawoe T."/>
            <person name="Degray S."/>
            <person name="Dodge S."/>
            <person name="Dooley K."/>
            <person name="Dorje P."/>
            <person name="Dorjee K."/>
            <person name="Dorris L."/>
            <person name="Duffey N."/>
            <person name="Dupes A."/>
            <person name="Elkins T."/>
            <person name="Engels R."/>
            <person name="Erickson J."/>
            <person name="Farina A."/>
            <person name="Faro S."/>
            <person name="Ferreira P."/>
            <person name="Fischer H."/>
            <person name="Fitzgerald M."/>
            <person name="Foley K."/>
            <person name="Gage D."/>
            <person name="Galagan J."/>
            <person name="Gearin G."/>
            <person name="Gnerre S."/>
            <person name="Gnirke A."/>
            <person name="Goyette A."/>
            <person name="Graham J."/>
            <person name="Grandbois E."/>
            <person name="Gyaltsen K."/>
            <person name="Hafez N."/>
            <person name="Hagopian D."/>
            <person name="Hagos B."/>
            <person name="Hall J."/>
            <person name="Hatcher B."/>
            <person name="Heller A."/>
            <person name="Higgins H."/>
            <person name="Honan T."/>
            <person name="Horn A."/>
            <person name="Houde N."/>
            <person name="Hughes L."/>
            <person name="Hulme W."/>
            <person name="Husby E."/>
            <person name="Iliev I."/>
            <person name="Jaffe D."/>
            <person name="Jones C."/>
            <person name="Kamal M."/>
            <person name="Kamat A."/>
            <person name="Kamvysselis M."/>
            <person name="Karlsson E."/>
            <person name="Kells C."/>
            <person name="Kieu A."/>
            <person name="Kisner P."/>
            <person name="Kodira C."/>
            <person name="Kulbokas E."/>
            <person name="Labutti K."/>
            <person name="Lama D."/>
            <person name="Landers T."/>
            <person name="Leger J."/>
            <person name="Levine S."/>
            <person name="Lewis D."/>
            <person name="Lewis T."/>
            <person name="Lindblad-toh K."/>
            <person name="Liu X."/>
            <person name="Lokyitsang T."/>
            <person name="Lokyitsang Y."/>
            <person name="Lucien O."/>
            <person name="Lui A."/>
            <person name="Ma L.J."/>
            <person name="Mabbitt R."/>
            <person name="Macdonald J."/>
            <person name="Maclean C."/>
            <person name="Major J."/>
            <person name="Manning J."/>
            <person name="Marabella R."/>
            <person name="Maru K."/>
            <person name="Matthews C."/>
            <person name="Mauceli E."/>
            <person name="Mccarthy M."/>
            <person name="Mcdonough S."/>
            <person name="Mcghee T."/>
            <person name="Meldrim J."/>
            <person name="Meneus L."/>
            <person name="Mesirov J."/>
            <person name="Mihalev A."/>
            <person name="Mihova T."/>
            <person name="Mikkelsen T."/>
            <person name="Mlenga V."/>
            <person name="Moru K."/>
            <person name="Mozes J."/>
            <person name="Mulrain L."/>
            <person name="Munson G."/>
            <person name="Naylor J."/>
            <person name="Newes C."/>
            <person name="Nguyen C."/>
            <person name="Nguyen N."/>
            <person name="Nguyen T."/>
            <person name="Nicol R."/>
            <person name="Nielsen C."/>
            <person name="Nizzari M."/>
            <person name="Norbu C."/>
            <person name="Norbu N."/>
            <person name="O'donnell P."/>
            <person name="Okoawo O."/>
            <person name="O'leary S."/>
            <person name="Omotosho B."/>
            <person name="O'neill K."/>
            <person name="Osman S."/>
            <person name="Parker S."/>
            <person name="Perrin D."/>
            <person name="Phunkhang P."/>
            <person name="Piqani B."/>
            <person name="Purcell S."/>
            <person name="Rachupka T."/>
            <person name="Ramasamy U."/>
            <person name="Rameau R."/>
            <person name="Ray V."/>
            <person name="Raymond C."/>
            <person name="Retta R."/>
            <person name="Richardson S."/>
            <person name="Rise C."/>
            <person name="Rodriguez J."/>
            <person name="Rogers J."/>
            <person name="Rogov P."/>
            <person name="Rutman M."/>
            <person name="Schupbach R."/>
            <person name="Seaman C."/>
            <person name="Settipalli S."/>
            <person name="Sharpe T."/>
            <person name="Sheridan J."/>
            <person name="Sherpa N."/>
            <person name="Shi J."/>
            <person name="Smirnov S."/>
            <person name="Smith C."/>
            <person name="Sougnez C."/>
            <person name="Spencer B."/>
            <person name="Stalker J."/>
            <person name="Stange-thomann N."/>
            <person name="Stavropoulos S."/>
            <person name="Stetson K."/>
            <person name="Stone C."/>
            <person name="Stone S."/>
            <person name="Stubbs M."/>
            <person name="Talamas J."/>
            <person name="Tchuinga P."/>
            <person name="Tenzing P."/>
            <person name="Tesfaye S."/>
            <person name="Theodore J."/>
            <person name="Thoulutsang Y."/>
            <person name="Topham K."/>
            <person name="Towey S."/>
            <person name="Tsamla T."/>
            <person name="Tsomo N."/>
            <person name="Vallee D."/>
            <person name="Vassiliev H."/>
            <person name="Venkataraman V."/>
            <person name="Vinson J."/>
            <person name="Vo A."/>
            <person name="Wade C."/>
            <person name="Wang S."/>
            <person name="Wangchuk T."/>
            <person name="Wangdi T."/>
            <person name="Whittaker C."/>
            <person name="Wilkinson J."/>
            <person name="Wu Y."/>
            <person name="Wyman D."/>
            <person name="Yadav S."/>
            <person name="Yang S."/>
            <person name="Yang X."/>
            <person name="Yeager S."/>
            <person name="Yee E."/>
            <person name="Young G."/>
            <person name="Zainoun J."/>
            <person name="Zembeck L."/>
            <person name="Zimmer A."/>
            <person name="Zody M."/>
            <person name="Lander E."/>
        </authorList>
    </citation>
    <scope>NUCLEOTIDE SEQUENCE [LARGE SCALE GENOMIC DNA]</scope>
</reference>
<proteinExistence type="predicted"/>
<dbReference type="AlphaFoldDB" id="H2YY49"/>
<dbReference type="InParanoid" id="H2YY49"/>
<dbReference type="GeneTree" id="ENSGT00730000113040"/>
<protein>
    <submittedName>
        <fullName evidence="1">Uncharacterized protein</fullName>
    </submittedName>
</protein>
<dbReference type="Proteomes" id="UP000007875">
    <property type="component" value="Unassembled WGS sequence"/>
</dbReference>
<dbReference type="Ensembl" id="ENSCSAVT00000010385.1">
    <property type="protein sequence ID" value="ENSCSAVP00000010260.1"/>
    <property type="gene ID" value="ENSCSAVG00000006048.1"/>
</dbReference>
<reference evidence="1" key="2">
    <citation type="submission" date="2025-08" db="UniProtKB">
        <authorList>
            <consortium name="Ensembl"/>
        </authorList>
    </citation>
    <scope>IDENTIFICATION</scope>
</reference>
<keyword evidence="2" id="KW-1185">Reference proteome</keyword>
<organism evidence="1 2">
    <name type="scientific">Ciona savignyi</name>
    <name type="common">Pacific transparent sea squirt</name>
    <dbReference type="NCBI Taxonomy" id="51511"/>
    <lineage>
        <taxon>Eukaryota</taxon>
        <taxon>Metazoa</taxon>
        <taxon>Chordata</taxon>
        <taxon>Tunicata</taxon>
        <taxon>Ascidiacea</taxon>
        <taxon>Phlebobranchia</taxon>
        <taxon>Cionidae</taxon>
        <taxon>Ciona</taxon>
    </lineage>
</organism>
<evidence type="ECO:0000313" key="2">
    <source>
        <dbReference type="Proteomes" id="UP000007875"/>
    </source>
</evidence>
<name>H2YY49_CIOSA</name>
<reference evidence="1" key="3">
    <citation type="submission" date="2025-09" db="UniProtKB">
        <authorList>
            <consortium name="Ensembl"/>
        </authorList>
    </citation>
    <scope>IDENTIFICATION</scope>
</reference>
<evidence type="ECO:0000313" key="1">
    <source>
        <dbReference type="Ensembl" id="ENSCSAVP00000010260.1"/>
    </source>
</evidence>
<sequence length="221" mass="25694">MHEECLAIARKQFQEHDVLEDAKESKAKLEQMETNIGIMRISLNDNNNANMANITTLLDEKVNEAGRVYYEELEKIACYQYIKDMAAAKRNALKEANAFFAQSTEGLDKHWVNEKRPALQIEFDKQHKQFLKENQMHKPSTEHTMSILFTKSVQKYQELMGQAIEQSSENVKYEHVHRKAFEQALQVFDSSPIGADTAYKATKRKCLEDELIKQLCNYQKK</sequence>
<dbReference type="HOGENOM" id="CLU_1250298_0_0_1"/>
<accession>H2YY49</accession>